<dbReference type="EMBL" id="CP029288">
    <property type="protein sequence ID" value="AWR97995.1"/>
    <property type="molecule type" value="Genomic_DNA"/>
</dbReference>
<evidence type="ECO:0000313" key="2">
    <source>
        <dbReference type="Proteomes" id="UP000248410"/>
    </source>
</evidence>
<name>A0A2U9IPQ9_9CREN</name>
<reference evidence="1 2" key="1">
    <citation type="submission" date="2018-05" db="EMBL/GenBank/DDBJ databases">
        <title>Complete Genome Sequences of Extremely Thermoacidophilic, Metal-Mobilizing Type-Strain Members of the Archaeal Family Sulfolobaceae: Acidianus brierleyi DSM-1651T, Acidianus sulfidivorans DSM-18786T, Metallosphaera hakonensis DSM-7519T, and Metallosphaera prunae DSM-10039T.</title>
        <authorList>
            <person name="Counts J.A."/>
            <person name="Kelly R.M."/>
        </authorList>
    </citation>
    <scope>NUCLEOTIDE SEQUENCE [LARGE SCALE GENOMIC DNA]</scope>
    <source>
        <strain evidence="1 2">JP7</strain>
    </source>
</reference>
<dbReference type="GeneID" id="36838486"/>
<dbReference type="Proteomes" id="UP000248410">
    <property type="component" value="Chromosome"/>
</dbReference>
<keyword evidence="2" id="KW-1185">Reference proteome</keyword>
<dbReference type="AlphaFoldDB" id="A0A2U9IPQ9"/>
<sequence>MPEELTPLEKLQLMVPGYRGYKVKDLIRQDDFLIRQYANQKLEAAINNLSRIEGEIVSQDPFSPLLKRIETIISNIRTLIGTLVSLQGGGSDVYARYKIQTEQLDEIVNNDMQMVDISNQILNLSTSVNNLDAILQNLDNLRNVIMSRNNLFFPKY</sequence>
<dbReference type="RefSeq" id="WP_110380885.1">
    <property type="nucleotide sequence ID" value="NZ_CP029288.2"/>
</dbReference>
<protein>
    <submittedName>
        <fullName evidence="1">Uncharacterized protein</fullName>
    </submittedName>
</protein>
<organism evidence="1 2">
    <name type="scientific">Acidianus sulfidivorans JP7</name>
    <dbReference type="NCBI Taxonomy" id="619593"/>
    <lineage>
        <taxon>Archaea</taxon>
        <taxon>Thermoproteota</taxon>
        <taxon>Thermoprotei</taxon>
        <taxon>Sulfolobales</taxon>
        <taxon>Sulfolobaceae</taxon>
        <taxon>Acidianus</taxon>
    </lineage>
</organism>
<evidence type="ECO:0000313" key="1">
    <source>
        <dbReference type="EMBL" id="AWR97995.1"/>
    </source>
</evidence>
<dbReference type="OrthoDB" id="10147at2157"/>
<gene>
    <name evidence="1" type="ORF">DFR86_10915</name>
</gene>
<proteinExistence type="predicted"/>
<accession>A0A2U9IPQ9</accession>
<dbReference type="KEGG" id="asul:DFR86_10915"/>